<comment type="similarity">
    <text evidence="1">Belongs to the transferase hexapeptide repeat family.</text>
</comment>
<dbReference type="InterPro" id="IPR001451">
    <property type="entry name" value="Hexapep"/>
</dbReference>
<dbReference type="RefSeq" id="WP_339573431.1">
    <property type="nucleotide sequence ID" value="NZ_JBBIAA010000001.1"/>
</dbReference>
<dbReference type="PROSITE" id="PS00101">
    <property type="entry name" value="HEXAPEP_TRANSFERASES"/>
    <property type="match status" value="1"/>
</dbReference>
<keyword evidence="2 6" id="KW-0808">Transferase</keyword>
<evidence type="ECO:0000313" key="7">
    <source>
        <dbReference type="Proteomes" id="UP001387100"/>
    </source>
</evidence>
<feature type="region of interest" description="Disordered" evidence="4">
    <location>
        <begin position="1"/>
        <end position="24"/>
    </location>
</feature>
<sequence length="217" mass="22638">MSHPEATATTTDAGDPLAGDPRSMAQRMRDGDWYRADDPEIAEAASLGMELADAFNATTARQGTLRDHLLRRLLGAVGDGTAVRPPLHVDYGSNVRIGARCFANFGLTALDVAAITIGDDVQIGPHVQLLTPTHPLDPDLRRAGWEAAAPITVEDGVWLGGGVVVCPGVTIGRDTVVGAGSVVTKDLPPRVVAVGSPARVVRSLDEPTAGPVTEQAR</sequence>
<keyword evidence="3" id="KW-0677">Repeat</keyword>
<dbReference type="SMART" id="SM01266">
    <property type="entry name" value="Mac"/>
    <property type="match status" value="1"/>
</dbReference>
<dbReference type="PANTHER" id="PTHR23416:SF23">
    <property type="entry name" value="ACETYLTRANSFERASE C18B11.09C-RELATED"/>
    <property type="match status" value="1"/>
</dbReference>
<dbReference type="EMBL" id="JBBIAA010000001">
    <property type="protein sequence ID" value="MEJ5944041.1"/>
    <property type="molecule type" value="Genomic_DNA"/>
</dbReference>
<proteinExistence type="inferred from homology"/>
<comment type="caution">
    <text evidence="6">The sequence shown here is derived from an EMBL/GenBank/DDBJ whole genome shotgun (WGS) entry which is preliminary data.</text>
</comment>
<keyword evidence="6" id="KW-0012">Acyltransferase</keyword>
<dbReference type="InterPro" id="IPR011004">
    <property type="entry name" value="Trimer_LpxA-like_sf"/>
</dbReference>
<protein>
    <submittedName>
        <fullName evidence="6">Sugar O-acetyltransferase</fullName>
        <ecNumber evidence="6">2.3.1.-</ecNumber>
    </submittedName>
</protein>
<dbReference type="Proteomes" id="UP001387100">
    <property type="component" value="Unassembled WGS sequence"/>
</dbReference>
<feature type="domain" description="Maltose/galactoside acetyltransferase" evidence="5">
    <location>
        <begin position="25"/>
        <end position="79"/>
    </location>
</feature>
<dbReference type="Gene3D" id="2.160.10.10">
    <property type="entry name" value="Hexapeptide repeat proteins"/>
    <property type="match status" value="1"/>
</dbReference>
<dbReference type="InterPro" id="IPR051159">
    <property type="entry name" value="Hexapeptide_acetyltransf"/>
</dbReference>
<organism evidence="6 7">
    <name type="scientific">Pseudokineococcus basanitobsidens</name>
    <dbReference type="NCBI Taxonomy" id="1926649"/>
    <lineage>
        <taxon>Bacteria</taxon>
        <taxon>Bacillati</taxon>
        <taxon>Actinomycetota</taxon>
        <taxon>Actinomycetes</taxon>
        <taxon>Kineosporiales</taxon>
        <taxon>Kineosporiaceae</taxon>
        <taxon>Pseudokineococcus</taxon>
    </lineage>
</organism>
<evidence type="ECO:0000313" key="6">
    <source>
        <dbReference type="EMBL" id="MEJ5944041.1"/>
    </source>
</evidence>
<dbReference type="Pfam" id="PF12464">
    <property type="entry name" value="Mac"/>
    <property type="match status" value="1"/>
</dbReference>
<dbReference type="PANTHER" id="PTHR23416">
    <property type="entry name" value="SIALIC ACID SYNTHASE-RELATED"/>
    <property type="match status" value="1"/>
</dbReference>
<evidence type="ECO:0000259" key="5">
    <source>
        <dbReference type="SMART" id="SM01266"/>
    </source>
</evidence>
<evidence type="ECO:0000256" key="4">
    <source>
        <dbReference type="SAM" id="MobiDB-lite"/>
    </source>
</evidence>
<accession>A0ABU8RG97</accession>
<evidence type="ECO:0000256" key="2">
    <source>
        <dbReference type="ARBA" id="ARBA00022679"/>
    </source>
</evidence>
<keyword evidence="7" id="KW-1185">Reference proteome</keyword>
<gene>
    <name evidence="6" type="ORF">WDZ17_01850</name>
</gene>
<dbReference type="InterPro" id="IPR018357">
    <property type="entry name" value="Hexapep_transf_CS"/>
</dbReference>
<evidence type="ECO:0000256" key="3">
    <source>
        <dbReference type="ARBA" id="ARBA00022737"/>
    </source>
</evidence>
<evidence type="ECO:0000256" key="1">
    <source>
        <dbReference type="ARBA" id="ARBA00007274"/>
    </source>
</evidence>
<dbReference type="GO" id="GO:0016746">
    <property type="term" value="F:acyltransferase activity"/>
    <property type="evidence" value="ECO:0007669"/>
    <property type="project" value="UniProtKB-KW"/>
</dbReference>
<dbReference type="EC" id="2.3.1.-" evidence="6"/>
<reference evidence="6 7" key="1">
    <citation type="journal article" date="2017" name="Int. J. Syst. Evol. Microbiol.">
        <title>Pseudokineococcus basanitobsidens sp. nov., isolated from volcanic rock.</title>
        <authorList>
            <person name="Lee D.W."/>
            <person name="Park M.Y."/>
            <person name="Kim J.J."/>
            <person name="Kim B.S."/>
        </authorList>
    </citation>
    <scope>NUCLEOTIDE SEQUENCE [LARGE SCALE GENOMIC DNA]</scope>
    <source>
        <strain evidence="6 7">DSM 103726</strain>
    </source>
</reference>
<dbReference type="Pfam" id="PF00132">
    <property type="entry name" value="Hexapep"/>
    <property type="match status" value="1"/>
</dbReference>
<name>A0ABU8RG97_9ACTN</name>
<dbReference type="InterPro" id="IPR024688">
    <property type="entry name" value="Mac_dom"/>
</dbReference>
<dbReference type="SUPFAM" id="SSF51161">
    <property type="entry name" value="Trimeric LpxA-like enzymes"/>
    <property type="match status" value="1"/>
</dbReference>
<dbReference type="CDD" id="cd03357">
    <property type="entry name" value="LbH_MAT_GAT"/>
    <property type="match status" value="1"/>
</dbReference>